<reference evidence="1" key="1">
    <citation type="submission" date="2018-02" db="EMBL/GenBank/DDBJ databases">
        <title>Rhizophora mucronata_Transcriptome.</title>
        <authorList>
            <person name="Meera S.P."/>
            <person name="Sreeshan A."/>
            <person name="Augustine A."/>
        </authorList>
    </citation>
    <scope>NUCLEOTIDE SEQUENCE</scope>
    <source>
        <tissue evidence="1">Leaf</tissue>
    </source>
</reference>
<organism evidence="1">
    <name type="scientific">Rhizophora mucronata</name>
    <name type="common">Asiatic mangrove</name>
    <dbReference type="NCBI Taxonomy" id="61149"/>
    <lineage>
        <taxon>Eukaryota</taxon>
        <taxon>Viridiplantae</taxon>
        <taxon>Streptophyta</taxon>
        <taxon>Embryophyta</taxon>
        <taxon>Tracheophyta</taxon>
        <taxon>Spermatophyta</taxon>
        <taxon>Magnoliopsida</taxon>
        <taxon>eudicotyledons</taxon>
        <taxon>Gunneridae</taxon>
        <taxon>Pentapetalae</taxon>
        <taxon>rosids</taxon>
        <taxon>fabids</taxon>
        <taxon>Malpighiales</taxon>
        <taxon>Rhizophoraceae</taxon>
        <taxon>Rhizophora</taxon>
    </lineage>
</organism>
<evidence type="ECO:0000313" key="1">
    <source>
        <dbReference type="EMBL" id="MBW83396.1"/>
    </source>
</evidence>
<sequence>MVTCICVGYNANAKWKKKKLHLYECDVVNVTHIKTAI</sequence>
<protein>
    <submittedName>
        <fullName evidence="1">Uncharacterized protein</fullName>
    </submittedName>
</protein>
<dbReference type="AlphaFoldDB" id="A0A2P2IQ99"/>
<proteinExistence type="predicted"/>
<name>A0A2P2IQ99_RHIMU</name>
<dbReference type="EMBL" id="GGEC01002913">
    <property type="protein sequence ID" value="MBW83396.1"/>
    <property type="molecule type" value="Transcribed_RNA"/>
</dbReference>
<accession>A0A2P2IQ99</accession>